<feature type="region of interest" description="Disordered" evidence="1">
    <location>
        <begin position="111"/>
        <end position="134"/>
    </location>
</feature>
<protein>
    <submittedName>
        <fullName evidence="2">Uncharacterized protein</fullName>
    </submittedName>
</protein>
<gene>
    <name evidence="2" type="ORF">RUM44_008761</name>
</gene>
<evidence type="ECO:0000313" key="3">
    <source>
        <dbReference type="Proteomes" id="UP001359485"/>
    </source>
</evidence>
<comment type="caution">
    <text evidence="2">The sequence shown here is derived from an EMBL/GenBank/DDBJ whole genome shotgun (WGS) entry which is preliminary data.</text>
</comment>
<organism evidence="2 3">
    <name type="scientific">Polyplax serrata</name>
    <name type="common">Common mouse louse</name>
    <dbReference type="NCBI Taxonomy" id="468196"/>
    <lineage>
        <taxon>Eukaryota</taxon>
        <taxon>Metazoa</taxon>
        <taxon>Ecdysozoa</taxon>
        <taxon>Arthropoda</taxon>
        <taxon>Hexapoda</taxon>
        <taxon>Insecta</taxon>
        <taxon>Pterygota</taxon>
        <taxon>Neoptera</taxon>
        <taxon>Paraneoptera</taxon>
        <taxon>Psocodea</taxon>
        <taxon>Troctomorpha</taxon>
        <taxon>Phthiraptera</taxon>
        <taxon>Anoplura</taxon>
        <taxon>Polyplacidae</taxon>
        <taxon>Polyplax</taxon>
    </lineage>
</organism>
<reference evidence="2 3" key="1">
    <citation type="submission" date="2023-09" db="EMBL/GenBank/DDBJ databases">
        <title>Genomes of two closely related lineages of the louse Polyplax serrata with different host specificities.</title>
        <authorList>
            <person name="Martinu J."/>
            <person name="Tarabai H."/>
            <person name="Stefka J."/>
            <person name="Hypsa V."/>
        </authorList>
    </citation>
    <scope>NUCLEOTIDE SEQUENCE [LARGE SCALE GENOMIC DNA]</scope>
    <source>
        <strain evidence="2">98ZLc_SE</strain>
    </source>
</reference>
<evidence type="ECO:0000256" key="1">
    <source>
        <dbReference type="SAM" id="MobiDB-lite"/>
    </source>
</evidence>
<proteinExistence type="predicted"/>
<accession>A0ABR1BD68</accession>
<dbReference type="Proteomes" id="UP001359485">
    <property type="component" value="Unassembled WGS sequence"/>
</dbReference>
<dbReference type="EMBL" id="JAWJWF010000002">
    <property type="protein sequence ID" value="KAK6638332.1"/>
    <property type="molecule type" value="Genomic_DNA"/>
</dbReference>
<name>A0ABR1BD68_POLSC</name>
<evidence type="ECO:0000313" key="2">
    <source>
        <dbReference type="EMBL" id="KAK6638332.1"/>
    </source>
</evidence>
<keyword evidence="3" id="KW-1185">Reference proteome</keyword>
<sequence length="134" mass="14674">MAVRKLRSVGWEEPAASNVVVDETVNDNDVRVDEPLNPDIVRRSDRITRVVGDLTGSNKKTIVSKGLLESYVVNLTAVDPRTDGHVPVSLPNLPVQQEVKKHSSKLLMERFTPGAVGSEQFGGTSEEEKNLTLP</sequence>